<dbReference type="KEGG" id="gyu:FE374_10435"/>
<protein>
    <recommendedName>
        <fullName evidence="3">HEAT repeat domain-containing protein</fullName>
    </recommendedName>
</protein>
<evidence type="ECO:0000313" key="1">
    <source>
        <dbReference type="EMBL" id="QDC24970.1"/>
    </source>
</evidence>
<evidence type="ECO:0000313" key="2">
    <source>
        <dbReference type="Proteomes" id="UP000314616"/>
    </source>
</evidence>
<dbReference type="AlphaFoldDB" id="A0A5B8C4H9"/>
<reference evidence="1 2" key="1">
    <citation type="submission" date="2019-05" db="EMBL/GenBank/DDBJ databases">
        <title>Georgenia *** sp. nov., and Georgenia *** sp. nov., isolated from the intestinal contents of plateau pika (Ochotona curzoniae) in the Qinghai-Tibet plateau of China.</title>
        <authorList>
            <person name="Tian Z."/>
        </authorList>
    </citation>
    <scope>NUCLEOTIDE SEQUENCE [LARGE SCALE GENOMIC DNA]</scope>
    <source>
        <strain evidence="1 2">Z443</strain>
    </source>
</reference>
<proteinExistence type="predicted"/>
<accession>A0A5B8C4H9</accession>
<name>A0A5B8C4H9_9MICO</name>
<dbReference type="Gene3D" id="1.25.10.10">
    <property type="entry name" value="Leucine-rich Repeat Variant"/>
    <property type="match status" value="1"/>
</dbReference>
<evidence type="ECO:0008006" key="3">
    <source>
        <dbReference type="Google" id="ProtNLM"/>
    </source>
</evidence>
<organism evidence="1 2">
    <name type="scientific">Georgenia yuyongxinii</name>
    <dbReference type="NCBI Taxonomy" id="2589797"/>
    <lineage>
        <taxon>Bacteria</taxon>
        <taxon>Bacillati</taxon>
        <taxon>Actinomycetota</taxon>
        <taxon>Actinomycetes</taxon>
        <taxon>Micrococcales</taxon>
        <taxon>Bogoriellaceae</taxon>
        <taxon>Georgenia</taxon>
    </lineage>
</organism>
<dbReference type="OrthoDB" id="7051144at2"/>
<dbReference type="SUPFAM" id="SSF48371">
    <property type="entry name" value="ARM repeat"/>
    <property type="match status" value="1"/>
</dbReference>
<dbReference type="EMBL" id="CP040915">
    <property type="protein sequence ID" value="QDC24970.1"/>
    <property type="molecule type" value="Genomic_DNA"/>
</dbReference>
<dbReference type="InterPro" id="IPR016024">
    <property type="entry name" value="ARM-type_fold"/>
</dbReference>
<gene>
    <name evidence="1" type="ORF">FE374_10435</name>
</gene>
<sequence length="139" mass="15090">MVEELMLYIGNVNPEVIDPVIQRMLRSEQDEARVAGGALGAFAALEWGRSELMPQALSADAMVRKGVAEVCAARIDRTSNVELATSSLMSLMNDDDDEVREAVAEVAPHLRGHPLRPFADLLSALIDSPSYAHATTQFP</sequence>
<dbReference type="RefSeq" id="WP_139928852.1">
    <property type="nucleotide sequence ID" value="NZ_CP040915.1"/>
</dbReference>
<dbReference type="Proteomes" id="UP000314616">
    <property type="component" value="Chromosome"/>
</dbReference>
<dbReference type="InterPro" id="IPR011989">
    <property type="entry name" value="ARM-like"/>
</dbReference>